<evidence type="ECO:0000256" key="2">
    <source>
        <dbReference type="ARBA" id="ARBA00022840"/>
    </source>
</evidence>
<accession>A0AAP0MKG3</accession>
<dbReference type="GO" id="GO:0051707">
    <property type="term" value="P:response to other organism"/>
    <property type="evidence" value="ECO:0007669"/>
    <property type="project" value="UniProtKB-ARBA"/>
</dbReference>
<dbReference type="InterPro" id="IPR000719">
    <property type="entry name" value="Prot_kinase_dom"/>
</dbReference>
<comment type="caution">
    <text evidence="4">The sequence shown here is derived from an EMBL/GenBank/DDBJ whole genome shotgun (WGS) entry which is preliminary data.</text>
</comment>
<dbReference type="Pfam" id="PF07714">
    <property type="entry name" value="PK_Tyr_Ser-Thr"/>
    <property type="match status" value="1"/>
</dbReference>
<dbReference type="Proteomes" id="UP001428341">
    <property type="component" value="Unassembled WGS sequence"/>
</dbReference>
<dbReference type="Pfam" id="PF00069">
    <property type="entry name" value="Pkinase"/>
    <property type="match status" value="1"/>
</dbReference>
<keyword evidence="1" id="KW-0547">Nucleotide-binding</keyword>
<dbReference type="SUPFAM" id="SSF56112">
    <property type="entry name" value="Protein kinase-like (PK-like)"/>
    <property type="match status" value="1"/>
</dbReference>
<gene>
    <name evidence="4" type="ORF">WN944_006110</name>
</gene>
<reference evidence="4 5" key="1">
    <citation type="submission" date="2024-05" db="EMBL/GenBank/DDBJ databases">
        <title>Haplotype-resolved chromosome-level genome assembly of Huyou (Citrus changshanensis).</title>
        <authorList>
            <person name="Miao C."/>
            <person name="Chen W."/>
            <person name="Wu Y."/>
            <person name="Wang L."/>
            <person name="Zhao S."/>
            <person name="Grierson D."/>
            <person name="Xu C."/>
            <person name="Chen K."/>
        </authorList>
    </citation>
    <scope>NUCLEOTIDE SEQUENCE [LARGE SCALE GENOMIC DNA]</scope>
    <source>
        <strain evidence="4">01-14</strain>
        <tissue evidence="4">Leaf</tissue>
    </source>
</reference>
<evidence type="ECO:0000259" key="3">
    <source>
        <dbReference type="PROSITE" id="PS50011"/>
    </source>
</evidence>
<dbReference type="InterPro" id="IPR001245">
    <property type="entry name" value="Ser-Thr/Tyr_kinase_cat_dom"/>
</dbReference>
<name>A0AAP0MKG3_9ROSI</name>
<sequence>MSKGSKEGINEYTSEVKIISRLRLRNLVQLLGWCHGKNELLLVYEFMPNGSLASHLFEENRFLTWELRDIKSSNIMLDSNFKAKIGDFGLARLVEHSKGSETIVLAGTLGYMAPECAISGKAGKEFDVYSFGIVVLEIA</sequence>
<evidence type="ECO:0000256" key="1">
    <source>
        <dbReference type="ARBA" id="ARBA00022741"/>
    </source>
</evidence>
<evidence type="ECO:0000313" key="4">
    <source>
        <dbReference type="EMBL" id="KAK9214122.1"/>
    </source>
</evidence>
<keyword evidence="2" id="KW-0067">ATP-binding</keyword>
<dbReference type="PROSITE" id="PS50011">
    <property type="entry name" value="PROTEIN_KINASE_DOM"/>
    <property type="match status" value="1"/>
</dbReference>
<dbReference type="SMART" id="SM00220">
    <property type="entry name" value="S_TKc"/>
    <property type="match status" value="1"/>
</dbReference>
<evidence type="ECO:0000313" key="5">
    <source>
        <dbReference type="Proteomes" id="UP001428341"/>
    </source>
</evidence>
<dbReference type="AlphaFoldDB" id="A0AAP0MKG3"/>
<dbReference type="GO" id="GO:0005524">
    <property type="term" value="F:ATP binding"/>
    <property type="evidence" value="ECO:0007669"/>
    <property type="project" value="UniProtKB-KW"/>
</dbReference>
<dbReference type="GO" id="GO:0004672">
    <property type="term" value="F:protein kinase activity"/>
    <property type="evidence" value="ECO:0007669"/>
    <property type="project" value="InterPro"/>
</dbReference>
<protein>
    <recommendedName>
        <fullName evidence="3">Protein kinase domain-containing protein</fullName>
    </recommendedName>
</protein>
<proteinExistence type="predicted"/>
<dbReference type="InterPro" id="IPR050528">
    <property type="entry name" value="L-type_Lectin-RKs"/>
</dbReference>
<organism evidence="4 5">
    <name type="scientific">Citrus x changshan-huyou</name>
    <dbReference type="NCBI Taxonomy" id="2935761"/>
    <lineage>
        <taxon>Eukaryota</taxon>
        <taxon>Viridiplantae</taxon>
        <taxon>Streptophyta</taxon>
        <taxon>Embryophyta</taxon>
        <taxon>Tracheophyta</taxon>
        <taxon>Spermatophyta</taxon>
        <taxon>Magnoliopsida</taxon>
        <taxon>eudicotyledons</taxon>
        <taxon>Gunneridae</taxon>
        <taxon>Pentapetalae</taxon>
        <taxon>rosids</taxon>
        <taxon>malvids</taxon>
        <taxon>Sapindales</taxon>
        <taxon>Rutaceae</taxon>
        <taxon>Aurantioideae</taxon>
        <taxon>Citrus</taxon>
    </lineage>
</organism>
<dbReference type="PANTHER" id="PTHR27007">
    <property type="match status" value="1"/>
</dbReference>
<dbReference type="EMBL" id="JBCGBO010000003">
    <property type="protein sequence ID" value="KAK9214122.1"/>
    <property type="molecule type" value="Genomic_DNA"/>
</dbReference>
<keyword evidence="5" id="KW-1185">Reference proteome</keyword>
<feature type="domain" description="Protein kinase" evidence="3">
    <location>
        <begin position="1"/>
        <end position="139"/>
    </location>
</feature>
<dbReference type="InterPro" id="IPR011009">
    <property type="entry name" value="Kinase-like_dom_sf"/>
</dbReference>
<dbReference type="Gene3D" id="1.10.510.10">
    <property type="entry name" value="Transferase(Phosphotransferase) domain 1"/>
    <property type="match status" value="2"/>
</dbReference>